<feature type="compositionally biased region" description="Acidic residues" evidence="7">
    <location>
        <begin position="503"/>
        <end position="554"/>
    </location>
</feature>
<dbReference type="GO" id="GO:0033693">
    <property type="term" value="P:neurofilament bundle assembly"/>
    <property type="evidence" value="ECO:0007669"/>
    <property type="project" value="TreeGrafter"/>
</dbReference>
<organism evidence="9 10">
    <name type="scientific">Takifugu rubripes</name>
    <name type="common">Japanese pufferfish</name>
    <name type="synonym">Fugu rubripes</name>
    <dbReference type="NCBI Taxonomy" id="31033"/>
    <lineage>
        <taxon>Eukaryota</taxon>
        <taxon>Metazoa</taxon>
        <taxon>Chordata</taxon>
        <taxon>Craniata</taxon>
        <taxon>Vertebrata</taxon>
        <taxon>Euteleostomi</taxon>
        <taxon>Actinopterygii</taxon>
        <taxon>Neopterygii</taxon>
        <taxon>Teleostei</taxon>
        <taxon>Neoteleostei</taxon>
        <taxon>Acanthomorphata</taxon>
        <taxon>Eupercaria</taxon>
        <taxon>Tetraodontiformes</taxon>
        <taxon>Tetradontoidea</taxon>
        <taxon>Tetraodontidae</taxon>
        <taxon>Takifugu</taxon>
    </lineage>
</organism>
<reference evidence="9" key="3">
    <citation type="submission" date="2025-09" db="UniProtKB">
        <authorList>
            <consortium name="Ensembl"/>
        </authorList>
    </citation>
    <scope>IDENTIFICATION</scope>
</reference>
<dbReference type="eggNOG" id="ENOG502QSXY">
    <property type="taxonomic scope" value="Eukaryota"/>
</dbReference>
<gene>
    <name evidence="9" type="primary">neflb</name>
</gene>
<dbReference type="SMART" id="SM01391">
    <property type="entry name" value="Filament"/>
    <property type="match status" value="1"/>
</dbReference>
<dbReference type="InterPro" id="IPR039008">
    <property type="entry name" value="IF_rod_dom"/>
</dbReference>
<dbReference type="OMA" id="YGRAQVS"/>
<evidence type="ECO:0000256" key="6">
    <source>
        <dbReference type="SAM" id="Coils"/>
    </source>
</evidence>
<feature type="coiled-coil region" evidence="6">
    <location>
        <begin position="344"/>
        <end position="445"/>
    </location>
</feature>
<dbReference type="Ensembl" id="ENSTRUT00000042146.3">
    <property type="protein sequence ID" value="ENSTRUP00000042002.3"/>
    <property type="gene ID" value="ENSTRUG00000016436.3"/>
</dbReference>
<dbReference type="InterPro" id="IPR018039">
    <property type="entry name" value="IF_conserved"/>
</dbReference>
<dbReference type="GO" id="GO:0030424">
    <property type="term" value="C:axon"/>
    <property type="evidence" value="ECO:0007669"/>
    <property type="project" value="TreeGrafter"/>
</dbReference>
<accession>H2UYH3</accession>
<evidence type="ECO:0000256" key="2">
    <source>
        <dbReference type="ARBA" id="ARBA00022490"/>
    </source>
</evidence>
<keyword evidence="4 6" id="KW-0175">Coiled coil</keyword>
<feature type="coiled-coil region" evidence="6">
    <location>
        <begin position="202"/>
        <end position="271"/>
    </location>
</feature>
<reference evidence="9" key="2">
    <citation type="submission" date="2025-08" db="UniProtKB">
        <authorList>
            <consortium name="Ensembl"/>
        </authorList>
    </citation>
    <scope>IDENTIFICATION</scope>
</reference>
<dbReference type="Gene3D" id="1.20.5.1160">
    <property type="entry name" value="Vasodilator-stimulated phosphoprotein"/>
    <property type="match status" value="1"/>
</dbReference>
<comment type="similarity">
    <text evidence="5">Belongs to the intermediate filament family.</text>
</comment>
<dbReference type="GO" id="GO:0005882">
    <property type="term" value="C:intermediate filament"/>
    <property type="evidence" value="ECO:0007669"/>
    <property type="project" value="UniProtKB-KW"/>
</dbReference>
<dbReference type="PROSITE" id="PS51842">
    <property type="entry name" value="IF_ROD_2"/>
    <property type="match status" value="1"/>
</dbReference>
<evidence type="ECO:0000256" key="5">
    <source>
        <dbReference type="RuleBase" id="RU000685"/>
    </source>
</evidence>
<sequence length="570" mass="64220">MSSLSQTYKSSQLLMHSAVQPASLPVTELIIIITELDMASTSFDLYFPSTYKRRVVVRTAGFGSGGGIGTRSASYSHSTPIVSYASSRRSYPSHSQAASSFSSVHSAPLSFGAAAPPLIQAKQINSEFKALRTQEKAELQDLNNRFVSFIERVHDLEQQNKLLETELQLLRQRQTDPSNLRALYEHEIQQLHAAVDEAHHEKQVAQDHFNQLEDMLKSLQTRYDNEMLGRDEADGRLMDARKGADEAALGRAELEKRVRNLLDELDFMKHLFESEIAELQAQIQQRTEVSVKMEVAKPDLSAALYDIRGQYEKLALQNLQSAEEWFCNKVNVMAVGSARDKDNVRNAKDEVAEYRRLLKAKALDIDACRGMNGALENQIQDMEQKQSAEIAAMHDTITQLENELRATKNDMARYLKDYQDLLNVKMALEIEIAAYRKLLEGEENRLSVVAGPASASLYSQQVSYAAPSYGRMSYLLSSRFDVPEEMLTASQVQQAKASPPKEGEDEELEEEEEDDGNEEAEEDGEEEEREEEDEDEEEEEGDEEQGDAKAEEEEGARKPEEEEKSKAGKK</sequence>
<feature type="compositionally biased region" description="Basic and acidic residues" evidence="7">
    <location>
        <begin position="555"/>
        <end position="570"/>
    </location>
</feature>
<dbReference type="Gene3D" id="1.20.5.170">
    <property type="match status" value="1"/>
</dbReference>
<evidence type="ECO:0000256" key="7">
    <source>
        <dbReference type="SAM" id="MobiDB-lite"/>
    </source>
</evidence>
<evidence type="ECO:0000256" key="3">
    <source>
        <dbReference type="ARBA" id="ARBA00022754"/>
    </source>
</evidence>
<dbReference type="PANTHER" id="PTHR45652:SF8">
    <property type="entry name" value="NEUROFILAMENT LIGHT POLYPEPTIDE"/>
    <property type="match status" value="1"/>
</dbReference>
<reference evidence="9 10" key="1">
    <citation type="journal article" date="2011" name="Genome Biol. Evol.">
        <title>Integration of the genetic map and genome assembly of fugu facilitates insights into distinct features of genome evolution in teleosts and mammals.</title>
        <authorList>
            <person name="Kai W."/>
            <person name="Kikuchi K."/>
            <person name="Tohari S."/>
            <person name="Chew A.K."/>
            <person name="Tay A."/>
            <person name="Fujiwara A."/>
            <person name="Hosoya S."/>
            <person name="Suetake H."/>
            <person name="Naruse K."/>
            <person name="Brenner S."/>
            <person name="Suzuki Y."/>
            <person name="Venkatesh B."/>
        </authorList>
    </citation>
    <scope>NUCLEOTIDE SEQUENCE [LARGE SCALE GENOMIC DNA]</scope>
</reference>
<proteinExistence type="inferred from homology"/>
<dbReference type="Pfam" id="PF00038">
    <property type="entry name" value="Filament"/>
    <property type="match status" value="1"/>
</dbReference>
<dbReference type="FunFam" id="1.20.5.170:FF:000002">
    <property type="entry name" value="Type I keratin KA11"/>
    <property type="match status" value="1"/>
</dbReference>
<dbReference type="PANTHER" id="PTHR45652">
    <property type="entry name" value="GLIAL FIBRILLARY ACIDIC PROTEIN"/>
    <property type="match status" value="1"/>
</dbReference>
<feature type="coiled-coil region" evidence="6">
    <location>
        <begin position="125"/>
        <end position="173"/>
    </location>
</feature>
<dbReference type="InterPro" id="IPR050405">
    <property type="entry name" value="Intermediate_filament"/>
</dbReference>
<keyword evidence="2" id="KW-0963">Cytoplasm</keyword>
<feature type="region of interest" description="Disordered" evidence="7">
    <location>
        <begin position="487"/>
        <end position="570"/>
    </location>
</feature>
<dbReference type="AlphaFoldDB" id="H2UYH3"/>
<dbReference type="PROSITE" id="PS00226">
    <property type="entry name" value="IF_ROD_1"/>
    <property type="match status" value="1"/>
</dbReference>
<name>H2UYH3_TAKRU</name>
<dbReference type="GO" id="GO:0099160">
    <property type="term" value="C:postsynaptic intermediate filament cytoskeleton"/>
    <property type="evidence" value="ECO:0007669"/>
    <property type="project" value="TreeGrafter"/>
</dbReference>
<dbReference type="InParanoid" id="H2UYH3"/>
<dbReference type="SUPFAM" id="SSF64593">
    <property type="entry name" value="Intermediate filament protein, coiled coil region"/>
    <property type="match status" value="2"/>
</dbReference>
<keyword evidence="3 5" id="KW-0403">Intermediate filament</keyword>
<evidence type="ECO:0000256" key="4">
    <source>
        <dbReference type="ARBA" id="ARBA00023054"/>
    </source>
</evidence>
<protein>
    <submittedName>
        <fullName evidence="9">Neurofilament light chain</fullName>
    </submittedName>
</protein>
<dbReference type="GO" id="GO:0005737">
    <property type="term" value="C:cytoplasm"/>
    <property type="evidence" value="ECO:0007669"/>
    <property type="project" value="UniProtKB-SubCell"/>
</dbReference>
<dbReference type="Gene3D" id="1.20.5.500">
    <property type="entry name" value="Single helix bin"/>
    <property type="match status" value="1"/>
</dbReference>
<dbReference type="Proteomes" id="UP000005226">
    <property type="component" value="Chromosome 21"/>
</dbReference>
<evidence type="ECO:0000313" key="9">
    <source>
        <dbReference type="Ensembl" id="ENSTRUP00000042002.3"/>
    </source>
</evidence>
<comment type="subcellular location">
    <subcellularLocation>
        <location evidence="1">Cytoplasm</location>
    </subcellularLocation>
</comment>
<evidence type="ECO:0000259" key="8">
    <source>
        <dbReference type="PROSITE" id="PS51842"/>
    </source>
</evidence>
<evidence type="ECO:0000313" key="10">
    <source>
        <dbReference type="Proteomes" id="UP000005226"/>
    </source>
</evidence>
<feature type="domain" description="IF rod" evidence="8">
    <location>
        <begin position="135"/>
        <end position="446"/>
    </location>
</feature>
<keyword evidence="10" id="KW-1185">Reference proteome</keyword>
<dbReference type="GO" id="GO:0099184">
    <property type="term" value="F:structural constituent of postsynaptic intermediate filament cytoskeleton"/>
    <property type="evidence" value="ECO:0007669"/>
    <property type="project" value="TreeGrafter"/>
</dbReference>
<dbReference type="FunFam" id="1.20.5.1160:FF:000001">
    <property type="entry name" value="Keratin type II"/>
    <property type="match status" value="1"/>
</dbReference>
<dbReference type="GeneTree" id="ENSGT00940000156208"/>
<evidence type="ECO:0000256" key="1">
    <source>
        <dbReference type="ARBA" id="ARBA00004496"/>
    </source>
</evidence>
<dbReference type="STRING" id="31033.ENSTRUP00000042002"/>